<reference evidence="2 3" key="1">
    <citation type="journal article" date="2015" name="Nature">
        <title>rRNA introns, odd ribosomes, and small enigmatic genomes across a large radiation of phyla.</title>
        <authorList>
            <person name="Brown C.T."/>
            <person name="Hug L.A."/>
            <person name="Thomas B.C."/>
            <person name="Sharon I."/>
            <person name="Castelle C.J."/>
            <person name="Singh A."/>
            <person name="Wilkins M.J."/>
            <person name="Williams K.H."/>
            <person name="Banfield J.F."/>
        </authorList>
    </citation>
    <scope>NUCLEOTIDE SEQUENCE [LARGE SCALE GENOMIC DNA]</scope>
</reference>
<feature type="transmembrane region" description="Helical" evidence="1">
    <location>
        <begin position="55"/>
        <end position="76"/>
    </location>
</feature>
<sequence>MIYLFYMGDFILNVLIGLVIIAIGISMAWKTEWYLRMIGRSAWAETNLGDGGTRLLYKLIGIAGCIIGIIIVTDLWDNFLMWILGPLIR</sequence>
<evidence type="ECO:0000313" key="3">
    <source>
        <dbReference type="Proteomes" id="UP000033930"/>
    </source>
</evidence>
<name>A0A0G0VGW3_9BACT</name>
<proteinExistence type="predicted"/>
<dbReference type="EMBL" id="LCAW01000014">
    <property type="protein sequence ID" value="KKR98881.1"/>
    <property type="molecule type" value="Genomic_DNA"/>
</dbReference>
<evidence type="ECO:0000256" key="1">
    <source>
        <dbReference type="SAM" id="Phobius"/>
    </source>
</evidence>
<gene>
    <name evidence="2" type="ORF">UU50_C0014G0013</name>
</gene>
<keyword evidence="1" id="KW-1133">Transmembrane helix</keyword>
<organism evidence="2 3">
    <name type="scientific">Candidatus Uhrbacteria bacterium GW2011_GWC1_41_20</name>
    <dbReference type="NCBI Taxonomy" id="1618983"/>
    <lineage>
        <taxon>Bacteria</taxon>
        <taxon>Candidatus Uhriibacteriota</taxon>
    </lineage>
</organism>
<keyword evidence="1" id="KW-0472">Membrane</keyword>
<accession>A0A0G0VGW3</accession>
<comment type="caution">
    <text evidence="2">The sequence shown here is derived from an EMBL/GenBank/DDBJ whole genome shotgun (WGS) entry which is preliminary data.</text>
</comment>
<protein>
    <submittedName>
        <fullName evidence="2">Uncharacterized protein</fullName>
    </submittedName>
</protein>
<dbReference type="AlphaFoldDB" id="A0A0G0VGW3"/>
<dbReference type="Proteomes" id="UP000033930">
    <property type="component" value="Unassembled WGS sequence"/>
</dbReference>
<feature type="transmembrane region" description="Helical" evidence="1">
    <location>
        <begin position="6"/>
        <end position="29"/>
    </location>
</feature>
<keyword evidence="1" id="KW-0812">Transmembrane</keyword>
<evidence type="ECO:0000313" key="2">
    <source>
        <dbReference type="EMBL" id="KKR98881.1"/>
    </source>
</evidence>